<evidence type="ECO:0000256" key="4">
    <source>
        <dbReference type="ARBA" id="ARBA00022827"/>
    </source>
</evidence>
<evidence type="ECO:0000256" key="6">
    <source>
        <dbReference type="RuleBase" id="RU362125"/>
    </source>
</evidence>
<keyword evidence="11" id="KW-1185">Reference proteome</keyword>
<dbReference type="Gene3D" id="1.10.540.10">
    <property type="entry name" value="Acyl-CoA dehydrogenase/oxidase, N-terminal domain"/>
    <property type="match status" value="1"/>
</dbReference>
<dbReference type="PANTHER" id="PTHR43884">
    <property type="entry name" value="ACYL-COA DEHYDROGENASE"/>
    <property type="match status" value="1"/>
</dbReference>
<comment type="similarity">
    <text evidence="2 6">Belongs to the acyl-CoA dehydrogenase family.</text>
</comment>
<dbReference type="GO" id="GO:0050660">
    <property type="term" value="F:flavin adenine dinucleotide binding"/>
    <property type="evidence" value="ECO:0007669"/>
    <property type="project" value="InterPro"/>
</dbReference>
<protein>
    <submittedName>
        <fullName evidence="10">Acyl-CoA dehydrogenase</fullName>
    </submittedName>
</protein>
<organism evidence="10 11">
    <name type="scientific">Micromonospora echinofusca</name>
    <dbReference type="NCBI Taxonomy" id="47858"/>
    <lineage>
        <taxon>Bacteria</taxon>
        <taxon>Bacillati</taxon>
        <taxon>Actinomycetota</taxon>
        <taxon>Actinomycetes</taxon>
        <taxon>Micromonosporales</taxon>
        <taxon>Micromonosporaceae</taxon>
        <taxon>Micromonospora</taxon>
    </lineage>
</organism>
<dbReference type="GeneID" id="95802302"/>
<evidence type="ECO:0000313" key="11">
    <source>
        <dbReference type="Proteomes" id="UP000198251"/>
    </source>
</evidence>
<dbReference type="InterPro" id="IPR046373">
    <property type="entry name" value="Acyl-CoA_Oxase/DH_mid-dom_sf"/>
</dbReference>
<evidence type="ECO:0000259" key="9">
    <source>
        <dbReference type="Pfam" id="PF02771"/>
    </source>
</evidence>
<dbReference type="Pfam" id="PF00441">
    <property type="entry name" value="Acyl-CoA_dh_1"/>
    <property type="match status" value="1"/>
</dbReference>
<dbReference type="Proteomes" id="UP000198251">
    <property type="component" value="Chromosome I"/>
</dbReference>
<dbReference type="Gene3D" id="2.40.110.10">
    <property type="entry name" value="Butyryl-CoA Dehydrogenase, subunit A, domain 2"/>
    <property type="match status" value="1"/>
</dbReference>
<dbReference type="PIRSF" id="PIRSF016578">
    <property type="entry name" value="HsaA"/>
    <property type="match status" value="1"/>
</dbReference>
<dbReference type="SUPFAM" id="SSF47203">
    <property type="entry name" value="Acyl-CoA dehydrogenase C-terminal domain-like"/>
    <property type="match status" value="1"/>
</dbReference>
<dbReference type="CDD" id="cd00567">
    <property type="entry name" value="ACAD"/>
    <property type="match status" value="1"/>
</dbReference>
<comment type="cofactor">
    <cofactor evidence="1 6">
        <name>FAD</name>
        <dbReference type="ChEBI" id="CHEBI:57692"/>
    </cofactor>
</comment>
<feature type="domain" description="Acyl-CoA oxidase/dehydrogenase middle" evidence="8">
    <location>
        <begin position="136"/>
        <end position="227"/>
    </location>
</feature>
<dbReference type="InterPro" id="IPR013786">
    <property type="entry name" value="AcylCoA_DH/ox_N"/>
</dbReference>
<dbReference type="InterPro" id="IPR036250">
    <property type="entry name" value="AcylCo_DH-like_C"/>
</dbReference>
<dbReference type="AlphaFoldDB" id="A0A1C5G943"/>
<dbReference type="Gene3D" id="1.20.140.10">
    <property type="entry name" value="Butyryl-CoA Dehydrogenase, subunit A, domain 3"/>
    <property type="match status" value="1"/>
</dbReference>
<reference evidence="10 11" key="1">
    <citation type="submission" date="2016-06" db="EMBL/GenBank/DDBJ databases">
        <authorList>
            <person name="Kjaerup R.B."/>
            <person name="Dalgaard T.S."/>
            <person name="Juul-Madsen H.R."/>
        </authorList>
    </citation>
    <scope>NUCLEOTIDE SEQUENCE [LARGE SCALE GENOMIC DNA]</scope>
    <source>
        <strain evidence="10 11">DSM 43913</strain>
    </source>
</reference>
<dbReference type="Pfam" id="PF02770">
    <property type="entry name" value="Acyl-CoA_dh_M"/>
    <property type="match status" value="1"/>
</dbReference>
<sequence length="413" mass="43514">MFGELTATTAAGRELVSLAEGHLDTLTERAARHDRDNTFVADNFADLRDSGVLSACAPARHGGLGVDSLLDVLVAVSRLARGCGSTAICANMHMASVWAQVRRWERAEAAGDRARVAQLDAILEALGGSDLIMAGASTEPGASWNAALTEAVHKGDEYVITGRKTFVTNSAVADSFNVAVRVADPEGGWRHAEAVVLAGTPGLTVLGDWDAMGMRGSGSHSILLEDCVVPADRVTIGGPFGPPTSEDLIRSCAINFPLLGASLGIAEAAWQLAVEHATRTPRQPGRTAPAHHPSVQREIATMELDLAATRGVLERSGRLVDALFAADPAQRSEGAVRDVVRGWQLAKLHANRTAVSTVDRAMTICGGASFSSRHPLSRLYRDARAGGFMQPFGPLDGYPFIGRVALGLDPFAD</sequence>
<dbReference type="InterPro" id="IPR037069">
    <property type="entry name" value="AcylCoA_DH/ox_N_sf"/>
</dbReference>
<evidence type="ECO:0000256" key="3">
    <source>
        <dbReference type="ARBA" id="ARBA00022630"/>
    </source>
</evidence>
<proteinExistence type="inferred from homology"/>
<name>A0A1C5G943_MICEH</name>
<dbReference type="SUPFAM" id="SSF56645">
    <property type="entry name" value="Acyl-CoA dehydrogenase NM domain-like"/>
    <property type="match status" value="1"/>
</dbReference>
<evidence type="ECO:0000256" key="2">
    <source>
        <dbReference type="ARBA" id="ARBA00009347"/>
    </source>
</evidence>
<feature type="domain" description="Acyl-CoA dehydrogenase/oxidase C-terminal" evidence="7">
    <location>
        <begin position="260"/>
        <end position="386"/>
    </location>
</feature>
<keyword evidence="4 6" id="KW-0274">FAD</keyword>
<dbReference type="EMBL" id="LT607733">
    <property type="protein sequence ID" value="SCG16240.1"/>
    <property type="molecule type" value="Genomic_DNA"/>
</dbReference>
<dbReference type="GO" id="GO:0003995">
    <property type="term" value="F:acyl-CoA dehydrogenase activity"/>
    <property type="evidence" value="ECO:0007669"/>
    <property type="project" value="TreeGrafter"/>
</dbReference>
<evidence type="ECO:0000256" key="1">
    <source>
        <dbReference type="ARBA" id="ARBA00001974"/>
    </source>
</evidence>
<dbReference type="InterPro" id="IPR009075">
    <property type="entry name" value="AcylCo_DH/oxidase_C"/>
</dbReference>
<accession>A0A1C5G943</accession>
<dbReference type="InterPro" id="IPR006091">
    <property type="entry name" value="Acyl-CoA_Oxase/DH_mid-dom"/>
</dbReference>
<dbReference type="RefSeq" id="WP_089000160.1">
    <property type="nucleotide sequence ID" value="NZ_JBFAAC010000005.1"/>
</dbReference>
<gene>
    <name evidence="10" type="ORF">GA0070610_2499</name>
</gene>
<dbReference type="Pfam" id="PF02771">
    <property type="entry name" value="Acyl-CoA_dh_N"/>
    <property type="match status" value="1"/>
</dbReference>
<dbReference type="PANTHER" id="PTHR43884:SF25">
    <property type="entry name" value="ACYL-COA DEHYDROGENASE YDBM-RELATED"/>
    <property type="match status" value="1"/>
</dbReference>
<evidence type="ECO:0000259" key="8">
    <source>
        <dbReference type="Pfam" id="PF02770"/>
    </source>
</evidence>
<evidence type="ECO:0000256" key="5">
    <source>
        <dbReference type="ARBA" id="ARBA00023002"/>
    </source>
</evidence>
<feature type="domain" description="Acyl-CoA dehydrogenase/oxidase N-terminal" evidence="9">
    <location>
        <begin position="26"/>
        <end position="101"/>
    </location>
</feature>
<dbReference type="InterPro" id="IPR009100">
    <property type="entry name" value="AcylCoA_DH/oxidase_NM_dom_sf"/>
</dbReference>
<evidence type="ECO:0000259" key="7">
    <source>
        <dbReference type="Pfam" id="PF00441"/>
    </source>
</evidence>
<keyword evidence="5 6" id="KW-0560">Oxidoreductase</keyword>
<evidence type="ECO:0000313" key="10">
    <source>
        <dbReference type="EMBL" id="SCG16240.1"/>
    </source>
</evidence>
<keyword evidence="3 6" id="KW-0285">Flavoprotein</keyword>